<dbReference type="PROSITE" id="PS00018">
    <property type="entry name" value="EF_HAND_1"/>
    <property type="match status" value="2"/>
</dbReference>
<comment type="caution">
    <text evidence="17">The sequence shown here is derived from an EMBL/GenBank/DDBJ whole genome shotgun (WGS) entry which is preliminary data.</text>
</comment>
<feature type="domain" description="EF-hand" evidence="16">
    <location>
        <begin position="480"/>
        <end position="515"/>
    </location>
</feature>
<feature type="region of interest" description="Disordered" evidence="15">
    <location>
        <begin position="570"/>
        <end position="599"/>
    </location>
</feature>
<evidence type="ECO:0000259" key="16">
    <source>
        <dbReference type="PROSITE" id="PS50222"/>
    </source>
</evidence>
<dbReference type="GO" id="GO:0042171">
    <property type="term" value="F:lysophosphatidic acid acyltransferase activity"/>
    <property type="evidence" value="ECO:0007669"/>
    <property type="project" value="TreeGrafter"/>
</dbReference>
<dbReference type="GO" id="GO:0016020">
    <property type="term" value="C:membrane"/>
    <property type="evidence" value="ECO:0007669"/>
    <property type="project" value="UniProtKB-SubCell"/>
</dbReference>
<keyword evidence="11" id="KW-0594">Phospholipid biosynthesis</keyword>
<evidence type="ECO:0000256" key="5">
    <source>
        <dbReference type="ARBA" id="ARBA00022679"/>
    </source>
</evidence>
<keyword evidence="5" id="KW-0808">Transferase</keyword>
<evidence type="ECO:0000256" key="4">
    <source>
        <dbReference type="ARBA" id="ARBA00022516"/>
    </source>
</evidence>
<evidence type="ECO:0000256" key="14">
    <source>
        <dbReference type="ARBA" id="ARBA00025707"/>
    </source>
</evidence>
<evidence type="ECO:0000256" key="9">
    <source>
        <dbReference type="ARBA" id="ARBA00023098"/>
    </source>
</evidence>
<dbReference type="InterPro" id="IPR018247">
    <property type="entry name" value="EF_Hand_1_Ca_BS"/>
</dbReference>
<dbReference type="CDD" id="cd07991">
    <property type="entry name" value="LPLAT_LPCAT1-like"/>
    <property type="match status" value="1"/>
</dbReference>
<dbReference type="Proteomes" id="UP000287033">
    <property type="component" value="Unassembled WGS sequence"/>
</dbReference>
<comment type="pathway">
    <text evidence="2">Lipid metabolism; phospholipid metabolism.</text>
</comment>
<reference evidence="17 18" key="1">
    <citation type="journal article" date="2018" name="Nat. Ecol. Evol.">
        <title>Shark genomes provide insights into elasmobranch evolution and the origin of vertebrates.</title>
        <authorList>
            <person name="Hara Y"/>
            <person name="Yamaguchi K"/>
            <person name="Onimaru K"/>
            <person name="Kadota M"/>
            <person name="Koyanagi M"/>
            <person name="Keeley SD"/>
            <person name="Tatsumi K"/>
            <person name="Tanaka K"/>
            <person name="Motone F"/>
            <person name="Kageyama Y"/>
            <person name="Nozu R"/>
            <person name="Adachi N"/>
            <person name="Nishimura O"/>
            <person name="Nakagawa R"/>
            <person name="Tanegashima C"/>
            <person name="Kiyatake I"/>
            <person name="Matsumoto R"/>
            <person name="Murakumo K"/>
            <person name="Nishida K"/>
            <person name="Terakita A"/>
            <person name="Kuratani S"/>
            <person name="Sato K"/>
            <person name="Hyodo S Kuraku.S."/>
        </authorList>
    </citation>
    <scope>NUCLEOTIDE SEQUENCE [LARGE SCALE GENOMIC DNA]</scope>
</reference>
<dbReference type="PANTHER" id="PTHR23063:SF21">
    <property type="entry name" value="LYSOPHOSPHATIDYLCHOLINE ACYLTRANSFERASE 2"/>
    <property type="match status" value="1"/>
</dbReference>
<keyword evidence="18" id="KW-1185">Reference proteome</keyword>
<dbReference type="GO" id="GO:0005783">
    <property type="term" value="C:endoplasmic reticulum"/>
    <property type="evidence" value="ECO:0007669"/>
    <property type="project" value="TreeGrafter"/>
</dbReference>
<dbReference type="OMA" id="FLYHKSE"/>
<dbReference type="PRINTS" id="PR00450">
    <property type="entry name" value="RECOVERIN"/>
</dbReference>
<dbReference type="AlphaFoldDB" id="A0A401SEN6"/>
<keyword evidence="4" id="KW-0444">Lipid biosynthesis</keyword>
<proteinExistence type="inferred from homology"/>
<dbReference type="InterPro" id="IPR011992">
    <property type="entry name" value="EF-hand-dom_pair"/>
</dbReference>
<evidence type="ECO:0000256" key="11">
    <source>
        <dbReference type="ARBA" id="ARBA00023209"/>
    </source>
</evidence>
<dbReference type="GO" id="GO:0047184">
    <property type="term" value="F:1-acylglycerophosphocholine O-acyltransferase activity"/>
    <property type="evidence" value="ECO:0007669"/>
    <property type="project" value="TreeGrafter"/>
</dbReference>
<dbReference type="Pfam" id="PF13499">
    <property type="entry name" value="EF-hand_7"/>
    <property type="match status" value="1"/>
</dbReference>
<accession>A0A401SEN6</accession>
<protein>
    <recommendedName>
        <fullName evidence="16">EF-hand domain-containing protein</fullName>
    </recommendedName>
</protein>
<evidence type="ECO:0000313" key="18">
    <source>
        <dbReference type="Proteomes" id="UP000287033"/>
    </source>
</evidence>
<comment type="pathway">
    <text evidence="14">Phospholipid metabolism.</text>
</comment>
<keyword evidence="13" id="KW-0012">Acyltransferase</keyword>
<dbReference type="PROSITE" id="PS50222">
    <property type="entry name" value="EF_HAND_2"/>
    <property type="match status" value="2"/>
</dbReference>
<dbReference type="FunFam" id="1.10.238.10:FF:000001">
    <property type="entry name" value="Calmodulin 1"/>
    <property type="match status" value="1"/>
</dbReference>
<sequence>MKGGAWSHGPLCACSQWGGGYRDCSAHARGGAEASLWPSCACSGLSRVQSAVKPILCGMSGSCAMNTGRSRSVNRVFPVPRQNSLLQPPIINPFIYHVHLSVTDKLKIAVASITLVPLRLLCIFFVALVAWPCALLGRVCCPVCANSDPIPNWKRRASRFVLKTLGRAFFFCMGFMEIKVKGKKADAAEAPILVVAPHSSFFDAAVNIVADMPSTVSRAENADIPLFGLLLQCSQPVLVSRQETNSRRKTVEEITKRAQSRGKWPQLMIFPEGTCTNRTCLITFKSGAFIPGVPVQPVIIRYPNRLDTVTWTWQGPNAMTLVFLTLCQPYSKVEVEFLPVYVPSEEEKCDPLLYGNRVRSVMALALDVPVTDHTFEDCRLMISAGELTLPMEAGLVEFTKINKKLNLNWDNVRSQLDNFAAIANVSKGGRIGIEEFANHLKLPITPPLRDVFSLFDRNGDGTIDFREYIIGLVVLCSPANTEETIQFAFKLFDLDKDGYISEEEFAALLRSSLGVHDLDVSKLFSDIDVEGAGKISYEIFREFALAHPEYAKLFTTYLELQRYKVLQTKDDSDDAETLKKAQSPNTSEESLSSSDKKAD</sequence>
<evidence type="ECO:0000256" key="3">
    <source>
        <dbReference type="ARBA" id="ARBA00008655"/>
    </source>
</evidence>
<dbReference type="EMBL" id="BEZZ01000221">
    <property type="protein sequence ID" value="GCC28823.1"/>
    <property type="molecule type" value="Genomic_DNA"/>
</dbReference>
<dbReference type="GO" id="GO:0008654">
    <property type="term" value="P:phospholipid biosynthetic process"/>
    <property type="evidence" value="ECO:0007669"/>
    <property type="project" value="UniProtKB-KW"/>
</dbReference>
<dbReference type="CDD" id="cd00051">
    <property type="entry name" value="EFh"/>
    <property type="match status" value="2"/>
</dbReference>
<keyword evidence="7" id="KW-0106">Calcium</keyword>
<organism evidence="17 18">
    <name type="scientific">Chiloscyllium punctatum</name>
    <name type="common">Brownbanded bambooshark</name>
    <name type="synonym">Hemiscyllium punctatum</name>
    <dbReference type="NCBI Taxonomy" id="137246"/>
    <lineage>
        <taxon>Eukaryota</taxon>
        <taxon>Metazoa</taxon>
        <taxon>Chordata</taxon>
        <taxon>Craniata</taxon>
        <taxon>Vertebrata</taxon>
        <taxon>Chondrichthyes</taxon>
        <taxon>Elasmobranchii</taxon>
        <taxon>Galeomorphii</taxon>
        <taxon>Galeoidea</taxon>
        <taxon>Orectolobiformes</taxon>
        <taxon>Hemiscylliidae</taxon>
        <taxon>Chiloscyllium</taxon>
    </lineage>
</organism>
<dbReference type="InterPro" id="IPR002123">
    <property type="entry name" value="Plipid/glycerol_acylTrfase"/>
</dbReference>
<evidence type="ECO:0000256" key="10">
    <source>
        <dbReference type="ARBA" id="ARBA00023136"/>
    </source>
</evidence>
<comment type="similarity">
    <text evidence="3">Belongs to the 1-acyl-sn-glycerol-3-phosphate acyltransferase family.</text>
</comment>
<evidence type="ECO:0000313" key="17">
    <source>
        <dbReference type="EMBL" id="GCC28823.1"/>
    </source>
</evidence>
<dbReference type="SUPFAM" id="SSF47473">
    <property type="entry name" value="EF-hand"/>
    <property type="match status" value="1"/>
</dbReference>
<evidence type="ECO:0000256" key="6">
    <source>
        <dbReference type="ARBA" id="ARBA00022692"/>
    </source>
</evidence>
<dbReference type="SUPFAM" id="SSF69593">
    <property type="entry name" value="Glycerol-3-phosphate (1)-acyltransferase"/>
    <property type="match status" value="1"/>
</dbReference>
<comment type="subcellular location">
    <subcellularLocation>
        <location evidence="1">Membrane</location>
    </subcellularLocation>
</comment>
<dbReference type="InterPro" id="IPR045252">
    <property type="entry name" value="LPCAT1-like"/>
</dbReference>
<evidence type="ECO:0000256" key="2">
    <source>
        <dbReference type="ARBA" id="ARBA00005074"/>
    </source>
</evidence>
<dbReference type="UniPathway" id="UPA00085"/>
<dbReference type="PANTHER" id="PTHR23063">
    <property type="entry name" value="PHOSPHOLIPID ACYLTRANSFERASE"/>
    <property type="match status" value="1"/>
</dbReference>
<feature type="domain" description="EF-hand" evidence="16">
    <location>
        <begin position="443"/>
        <end position="478"/>
    </location>
</feature>
<dbReference type="Pfam" id="PF13202">
    <property type="entry name" value="EF-hand_5"/>
    <property type="match status" value="1"/>
</dbReference>
<evidence type="ECO:0000256" key="12">
    <source>
        <dbReference type="ARBA" id="ARBA00023264"/>
    </source>
</evidence>
<keyword evidence="12" id="KW-1208">Phospholipid metabolism</keyword>
<evidence type="ECO:0000256" key="15">
    <source>
        <dbReference type="SAM" id="MobiDB-lite"/>
    </source>
</evidence>
<dbReference type="GO" id="GO:0005509">
    <property type="term" value="F:calcium ion binding"/>
    <property type="evidence" value="ECO:0007669"/>
    <property type="project" value="InterPro"/>
</dbReference>
<keyword evidence="8" id="KW-1133">Transmembrane helix</keyword>
<dbReference type="STRING" id="137246.A0A401SEN6"/>
<dbReference type="InterPro" id="IPR002048">
    <property type="entry name" value="EF_hand_dom"/>
</dbReference>
<dbReference type="OrthoDB" id="272512at2759"/>
<dbReference type="Gene3D" id="1.10.238.10">
    <property type="entry name" value="EF-hand"/>
    <property type="match status" value="1"/>
</dbReference>
<evidence type="ECO:0000256" key="8">
    <source>
        <dbReference type="ARBA" id="ARBA00022989"/>
    </source>
</evidence>
<gene>
    <name evidence="17" type="ORF">chiPu_0007257</name>
</gene>
<keyword evidence="10" id="KW-0472">Membrane</keyword>
<evidence type="ECO:0000256" key="13">
    <source>
        <dbReference type="ARBA" id="ARBA00023315"/>
    </source>
</evidence>
<dbReference type="SMART" id="SM00054">
    <property type="entry name" value="EFh"/>
    <property type="match status" value="3"/>
</dbReference>
<evidence type="ECO:0000256" key="7">
    <source>
        <dbReference type="ARBA" id="ARBA00022837"/>
    </source>
</evidence>
<keyword evidence="6" id="KW-0812">Transmembrane</keyword>
<name>A0A401SEN6_CHIPU</name>
<evidence type="ECO:0000256" key="1">
    <source>
        <dbReference type="ARBA" id="ARBA00004370"/>
    </source>
</evidence>
<keyword evidence="9" id="KW-0443">Lipid metabolism</keyword>
<dbReference type="Pfam" id="PF01553">
    <property type="entry name" value="Acyltransferase"/>
    <property type="match status" value="1"/>
</dbReference>
<dbReference type="SMART" id="SM00563">
    <property type="entry name" value="PlsC"/>
    <property type="match status" value="1"/>
</dbReference>